<dbReference type="Proteomes" id="UP000249239">
    <property type="component" value="Unassembled WGS sequence"/>
</dbReference>
<dbReference type="PANTHER" id="PTHR45661">
    <property type="entry name" value="SURFACE ANTIGEN"/>
    <property type="match status" value="1"/>
</dbReference>
<dbReference type="GO" id="GO:0004553">
    <property type="term" value="F:hydrolase activity, hydrolyzing O-glycosyl compounds"/>
    <property type="evidence" value="ECO:0007669"/>
    <property type="project" value="UniProtKB-ARBA"/>
</dbReference>
<dbReference type="InterPro" id="IPR013320">
    <property type="entry name" value="ConA-like_dom_sf"/>
</dbReference>
<evidence type="ECO:0000259" key="4">
    <source>
        <dbReference type="SMART" id="SM00560"/>
    </source>
</evidence>
<dbReference type="NCBIfam" id="TIGR04183">
    <property type="entry name" value="Por_Secre_tail"/>
    <property type="match status" value="1"/>
</dbReference>
<dbReference type="Gene3D" id="2.60.40.10">
    <property type="entry name" value="Immunoglobulins"/>
    <property type="match status" value="2"/>
</dbReference>
<dbReference type="InterPro" id="IPR026906">
    <property type="entry name" value="LRR_5"/>
</dbReference>
<dbReference type="Pfam" id="PF18998">
    <property type="entry name" value="Flg_new_2"/>
    <property type="match status" value="4"/>
</dbReference>
<dbReference type="RefSeq" id="WP_111445894.1">
    <property type="nucleotide sequence ID" value="NZ_QKZK01000014.1"/>
</dbReference>
<dbReference type="GO" id="GO:0005975">
    <property type="term" value="P:carbohydrate metabolic process"/>
    <property type="evidence" value="ECO:0007669"/>
    <property type="project" value="UniProtKB-ARBA"/>
</dbReference>
<dbReference type="InterPro" id="IPR032675">
    <property type="entry name" value="LRR_dom_sf"/>
</dbReference>
<keyword evidence="6" id="KW-1185">Reference proteome</keyword>
<dbReference type="EMBL" id="QKZK01000014">
    <property type="protein sequence ID" value="PZX16165.1"/>
    <property type="molecule type" value="Genomic_DNA"/>
</dbReference>
<dbReference type="SMART" id="SM00560">
    <property type="entry name" value="LamGL"/>
    <property type="match status" value="1"/>
</dbReference>
<comment type="caution">
    <text evidence="5">The sequence shown here is derived from an EMBL/GenBank/DDBJ whole genome shotgun (WGS) entry which is preliminary data.</text>
</comment>
<dbReference type="SUPFAM" id="SSF52058">
    <property type="entry name" value="L domain-like"/>
    <property type="match status" value="3"/>
</dbReference>
<dbReference type="InterPro" id="IPR044060">
    <property type="entry name" value="Bacterial_rp_domain"/>
</dbReference>
<dbReference type="CDD" id="cd14948">
    <property type="entry name" value="BACON"/>
    <property type="match status" value="2"/>
</dbReference>
<proteinExistence type="predicted"/>
<dbReference type="Pfam" id="PF13385">
    <property type="entry name" value="Laminin_G_3"/>
    <property type="match status" value="1"/>
</dbReference>
<keyword evidence="1 3" id="KW-0732">Signal</keyword>
<dbReference type="SUPFAM" id="SSF49899">
    <property type="entry name" value="Concanavalin A-like lectins/glucanases"/>
    <property type="match status" value="1"/>
</dbReference>
<dbReference type="InterPro" id="IPR006558">
    <property type="entry name" value="LamG-like"/>
</dbReference>
<evidence type="ECO:0000256" key="2">
    <source>
        <dbReference type="ARBA" id="ARBA00023157"/>
    </source>
</evidence>
<organism evidence="5 6">
    <name type="scientific">Breznakibacter xylanolyticus</name>
    <dbReference type="NCBI Taxonomy" id="990"/>
    <lineage>
        <taxon>Bacteria</taxon>
        <taxon>Pseudomonadati</taxon>
        <taxon>Bacteroidota</taxon>
        <taxon>Bacteroidia</taxon>
        <taxon>Marinilabiliales</taxon>
        <taxon>Marinilabiliaceae</taxon>
        <taxon>Breznakibacter</taxon>
    </lineage>
</organism>
<dbReference type="InterPro" id="IPR013783">
    <property type="entry name" value="Ig-like_fold"/>
</dbReference>
<name>A0A2W7N721_9BACT</name>
<reference evidence="5 6" key="1">
    <citation type="submission" date="2018-06" db="EMBL/GenBank/DDBJ databases">
        <title>Genomic Encyclopedia of Archaeal and Bacterial Type Strains, Phase II (KMG-II): from individual species to whole genera.</title>
        <authorList>
            <person name="Goeker M."/>
        </authorList>
    </citation>
    <scope>NUCLEOTIDE SEQUENCE [LARGE SCALE GENOMIC DNA]</scope>
    <source>
        <strain evidence="5 6">DSM 6779</strain>
    </source>
</reference>
<gene>
    <name evidence="5" type="ORF">LX69_02040</name>
</gene>
<keyword evidence="2" id="KW-1015">Disulfide bond</keyword>
<dbReference type="Gene3D" id="2.60.120.200">
    <property type="match status" value="1"/>
</dbReference>
<dbReference type="Pfam" id="PF13306">
    <property type="entry name" value="LRR_5"/>
    <property type="match status" value="2"/>
</dbReference>
<evidence type="ECO:0000313" key="5">
    <source>
        <dbReference type="EMBL" id="PZX16165.1"/>
    </source>
</evidence>
<sequence length="1406" mass="149186">MKQKLLLTLVLWLALLGSAWAQSNNSLHFDGIDDYMPGPAIHSTTFTLEAWVYPTALGKDQAIISTLSESEKNGMELHIGPDNIPVITVRNGNECLDVKGKTIVTANKWTHIAATYDGTNVSIYVNGALEKSTKGTHTIGSKVHVIGRRLSPGGLYFNGRIDEVRIWSTARTQTQIVETMTSIPTGSDLLVYYNFNVGTAGGNNKDDWFHYDNSGNRRNSALNNFALTGETSNWVEGYTITHSASPAEIVIERTSGSTATFNIISNTSWSIVDAADWLDLEVTSGTGTSVINLTTNEANTTGAPRSIQLVIAGDNVDDATVTVIQKTKSISASQDQLKIGIAEGSTATFDVLANVDWSITGIPDWLSLSQETGTGNTTITVTALNTNTTVSERLATLTITGVDVTMPINVNVVQTPQHSVTITKTDASVIVNSGTSLQEAIGTMPLAEVQKLEITAGAVTASDWQWISNNRGSLSSLTHFTITDGITEVSTTRAKFNKIFNSNIEHVSIYGITEIQIEDFKDYNKLKSVSFPEVTTIGDKAFLNCKALGSINSPLVTNIGYNAFSSCTALSSAHFPLVTNIGRSAFASSSALTSIDFPLVTSIETGTFMGCTSLLSANIPLATSIGSSAFYKCNVLAEANFPLVTILGTNVFEECKSLTSVSFPLATSINKQAFRYCEALESIHIPLATSIGESAFSYCKLLGSADFPLVKSIGVQAFNKCTALTSASFPLATTIEPYTFYECNNLSSVHIPLATSIGDYAFSNCFSLTSANFPLVNSIGSHSFINGVALTSANFPLVTSVGTAAFYNCQKLSSISIPIVTSIGEHAFYSCLPLSSISIPMATSIGDYAFSGFLALKDIILGATPPYVFSVNSFNLCPETRYLTIANASGSELTNAYAAYKAAADDNTTDNLWYGWQIENTVERQAISAHEDFTVGGHSLSPTGLMPIGVTIPLSAAPAVGYIMVPGSLAAHKTGDASTAVSIVNNAITVPAFDLTVTAQFEGLPQVLTVETVVNGTITATPSEGIVTGTEITLTTNPADGYKLVDNSLRAHKTDDETVTIDITDGKINMPAFNVTVTAEFEALPQTLTIETVANGIITATPSEDIVTDTEITLSTTPAAGYKLTENSLSAYKTGDESVTVSIVDGKFVMPAFDVTVTAEFEALPQILTIETVANGSITASPSEGIVTDTEITLSTTPAEGCKLVENSLRAYKTGDESVAVAIVDGKFTMPAFDVTVTAQFEALPQVLTVATVANGTITATPSEGIVTDTEITLSTTPIAGYKLIENSLRAYKTGDESMIVEIVDGKIIMPAYDVTVTAEFALSTGIDAPTAATVKAYPNPFADYVVIESEELIRRVSFVNLAGQTVLVAEAPTGRIQVGSLKPGIYLVKVDFAKGKPVVIRMVKQ</sequence>
<feature type="domain" description="LamG-like jellyroll fold" evidence="4">
    <location>
        <begin position="44"/>
        <end position="174"/>
    </location>
</feature>
<dbReference type="InterPro" id="IPR053139">
    <property type="entry name" value="Surface_bspA-like"/>
</dbReference>
<accession>A0A2W7N721</accession>
<protein>
    <submittedName>
        <fullName evidence="5">Putative secreted protein (Por secretion system target)</fullName>
    </submittedName>
</protein>
<dbReference type="Pfam" id="PF13004">
    <property type="entry name" value="BACON"/>
    <property type="match status" value="2"/>
</dbReference>
<evidence type="ECO:0000313" key="6">
    <source>
        <dbReference type="Proteomes" id="UP000249239"/>
    </source>
</evidence>
<dbReference type="Pfam" id="PF18962">
    <property type="entry name" value="Por_Secre_tail"/>
    <property type="match status" value="1"/>
</dbReference>
<feature type="signal peptide" evidence="3">
    <location>
        <begin position="1"/>
        <end position="21"/>
    </location>
</feature>
<feature type="chain" id="PRO_5016154676" evidence="3">
    <location>
        <begin position="22"/>
        <end position="1406"/>
    </location>
</feature>
<evidence type="ECO:0000256" key="1">
    <source>
        <dbReference type="ARBA" id="ARBA00022729"/>
    </source>
</evidence>
<dbReference type="Gene3D" id="3.40.50.12480">
    <property type="match status" value="1"/>
</dbReference>
<dbReference type="Gene3D" id="3.80.10.10">
    <property type="entry name" value="Ribonuclease Inhibitor"/>
    <property type="match status" value="4"/>
</dbReference>
<dbReference type="InterPro" id="IPR026444">
    <property type="entry name" value="Secre_tail"/>
</dbReference>
<dbReference type="InterPro" id="IPR024361">
    <property type="entry name" value="BACON"/>
</dbReference>
<dbReference type="PANTHER" id="PTHR45661:SF3">
    <property type="entry name" value="IG-LIKE DOMAIN-CONTAINING PROTEIN"/>
    <property type="match status" value="1"/>
</dbReference>
<dbReference type="OrthoDB" id="9794261at2"/>
<evidence type="ECO:0000256" key="3">
    <source>
        <dbReference type="SAM" id="SignalP"/>
    </source>
</evidence>